<dbReference type="OrthoDB" id="1430833at2"/>
<keyword evidence="1" id="KW-0732">Signal</keyword>
<dbReference type="GO" id="GO:0009055">
    <property type="term" value="F:electron transfer activity"/>
    <property type="evidence" value="ECO:0007669"/>
    <property type="project" value="InterPro"/>
</dbReference>
<name>A0A372DLV5_9GAMM</name>
<dbReference type="GO" id="GO:0005506">
    <property type="term" value="F:iron ion binding"/>
    <property type="evidence" value="ECO:0007669"/>
    <property type="project" value="InterPro"/>
</dbReference>
<dbReference type="InterPro" id="IPR010980">
    <property type="entry name" value="Cyt_c/b562"/>
</dbReference>
<protein>
    <submittedName>
        <fullName evidence="2">Cytochrome C</fullName>
    </submittedName>
</protein>
<evidence type="ECO:0000256" key="1">
    <source>
        <dbReference type="SAM" id="SignalP"/>
    </source>
</evidence>
<organism evidence="2 3">
    <name type="scientific">Cognatiluteimonas weifangensis</name>
    <dbReference type="NCBI Taxonomy" id="2303539"/>
    <lineage>
        <taxon>Bacteria</taxon>
        <taxon>Pseudomonadati</taxon>
        <taxon>Pseudomonadota</taxon>
        <taxon>Gammaproteobacteria</taxon>
        <taxon>Lysobacterales</taxon>
        <taxon>Lysobacteraceae</taxon>
        <taxon>Cognatiluteimonas</taxon>
    </lineage>
</organism>
<sequence>MRPRRFPRTTLTVMTAVTAAALLGAASWAAVAGAARAPDGSALRTIMREMGRDMQVVTDGIAREDWALVAKTAPRLADHRQPPLAEKMRVLGFLGNDAGAFRQHDARTKQAAQALGQAAQRRDGEAVIASFATLQRSCLACHQRFRQPFVEHFRGQP</sequence>
<evidence type="ECO:0000313" key="3">
    <source>
        <dbReference type="Proteomes" id="UP000262917"/>
    </source>
</evidence>
<keyword evidence="3" id="KW-1185">Reference proteome</keyword>
<dbReference type="SUPFAM" id="SSF47175">
    <property type="entry name" value="Cytochromes"/>
    <property type="match status" value="1"/>
</dbReference>
<dbReference type="PROSITE" id="PS51009">
    <property type="entry name" value="CYTCII"/>
    <property type="match status" value="1"/>
</dbReference>
<dbReference type="EMBL" id="QVPD01000007">
    <property type="protein sequence ID" value="RFP60302.1"/>
    <property type="molecule type" value="Genomic_DNA"/>
</dbReference>
<gene>
    <name evidence="2" type="ORF">D0Y53_08010</name>
</gene>
<proteinExistence type="predicted"/>
<evidence type="ECO:0000313" key="2">
    <source>
        <dbReference type="EMBL" id="RFP60302.1"/>
    </source>
</evidence>
<accession>A0A372DLV5</accession>
<dbReference type="InterPro" id="IPR002321">
    <property type="entry name" value="Cyt_c_II"/>
</dbReference>
<reference evidence="2 3" key="1">
    <citation type="submission" date="2018-08" db="EMBL/GenBank/DDBJ databases">
        <title>Lysobacter weifangensis sp. nov., a new member of the family 'Xanthomonadaceae', isolated from soil in a farmland.</title>
        <authorList>
            <person name="Zhao H."/>
        </authorList>
    </citation>
    <scope>NUCLEOTIDE SEQUENCE [LARGE SCALE GENOMIC DNA]</scope>
    <source>
        <strain evidence="2 3">WF-2</strain>
    </source>
</reference>
<feature type="chain" id="PRO_5016588236" evidence="1">
    <location>
        <begin position="30"/>
        <end position="157"/>
    </location>
</feature>
<feature type="signal peptide" evidence="1">
    <location>
        <begin position="1"/>
        <end position="29"/>
    </location>
</feature>
<dbReference type="Gene3D" id="1.20.120.10">
    <property type="entry name" value="Cytochrome c/b562"/>
    <property type="match status" value="1"/>
</dbReference>
<dbReference type="AlphaFoldDB" id="A0A372DLV5"/>
<comment type="caution">
    <text evidence="2">The sequence shown here is derived from an EMBL/GenBank/DDBJ whole genome shotgun (WGS) entry which is preliminary data.</text>
</comment>
<dbReference type="GO" id="GO:0022900">
    <property type="term" value="P:electron transport chain"/>
    <property type="evidence" value="ECO:0007669"/>
    <property type="project" value="InterPro"/>
</dbReference>
<dbReference type="Proteomes" id="UP000262917">
    <property type="component" value="Unassembled WGS sequence"/>
</dbReference>
<dbReference type="Pfam" id="PF01322">
    <property type="entry name" value="Cytochrom_C_2"/>
    <property type="match status" value="1"/>
</dbReference>
<dbReference type="GO" id="GO:0020037">
    <property type="term" value="F:heme binding"/>
    <property type="evidence" value="ECO:0007669"/>
    <property type="project" value="InterPro"/>
</dbReference>